<sequence length="39" mass="4658">MSDKYNEILKVLTKEKIDSFDFDNVKISFVKNAKILIFY</sequence>
<accession>A0A6N2SM60</accession>
<organism evidence="1">
    <name type="scientific">Campylobacter ureolyticus</name>
    <dbReference type="NCBI Taxonomy" id="827"/>
    <lineage>
        <taxon>Bacteria</taxon>
        <taxon>Pseudomonadati</taxon>
        <taxon>Campylobacterota</taxon>
        <taxon>Epsilonproteobacteria</taxon>
        <taxon>Campylobacterales</taxon>
        <taxon>Campylobacteraceae</taxon>
        <taxon>Campylobacter</taxon>
    </lineage>
</organism>
<evidence type="ECO:0000313" key="1">
    <source>
        <dbReference type="EMBL" id="VYS94557.1"/>
    </source>
</evidence>
<gene>
    <name evidence="1" type="ORF">CULFYP111_00968</name>
</gene>
<name>A0A6N2SM60_9BACT</name>
<dbReference type="AlphaFoldDB" id="A0A6N2SM60"/>
<proteinExistence type="predicted"/>
<dbReference type="EMBL" id="CACRSK010000003">
    <property type="protein sequence ID" value="VYS94557.1"/>
    <property type="molecule type" value="Genomic_DNA"/>
</dbReference>
<protein>
    <submittedName>
        <fullName evidence="1">Uncharacterized protein</fullName>
    </submittedName>
</protein>
<reference evidence="1" key="1">
    <citation type="submission" date="2019-11" db="EMBL/GenBank/DDBJ databases">
        <authorList>
            <person name="Feng L."/>
        </authorList>
    </citation>
    <scope>NUCLEOTIDE SEQUENCE</scope>
    <source>
        <strain evidence="1">CUreolyticusLFYP111</strain>
    </source>
</reference>